<dbReference type="InterPro" id="IPR036217">
    <property type="entry name" value="MethylDNA_cys_MeTrfase_DNAb"/>
</dbReference>
<dbReference type="InterPro" id="IPR008332">
    <property type="entry name" value="MethylG_MeTrfase_N"/>
</dbReference>
<dbReference type="HAMAP" id="MF_00772">
    <property type="entry name" value="OGT"/>
    <property type="match status" value="1"/>
</dbReference>
<dbReference type="SUPFAM" id="SSF53155">
    <property type="entry name" value="Methylated DNA-protein cysteine methyltransferase domain"/>
    <property type="match status" value="1"/>
</dbReference>
<comment type="catalytic activity">
    <reaction evidence="1 9">
        <text>a 4-O-methyl-thymidine in DNA + L-cysteinyl-[protein] = a thymidine in DNA + S-methyl-L-cysteinyl-[protein]</text>
        <dbReference type="Rhea" id="RHEA:53428"/>
        <dbReference type="Rhea" id="RHEA-COMP:10131"/>
        <dbReference type="Rhea" id="RHEA-COMP:10132"/>
        <dbReference type="Rhea" id="RHEA-COMP:13555"/>
        <dbReference type="Rhea" id="RHEA-COMP:13556"/>
        <dbReference type="ChEBI" id="CHEBI:29950"/>
        <dbReference type="ChEBI" id="CHEBI:82612"/>
        <dbReference type="ChEBI" id="CHEBI:137386"/>
        <dbReference type="ChEBI" id="CHEBI:137387"/>
        <dbReference type="EC" id="2.1.1.63"/>
    </reaction>
</comment>
<evidence type="ECO:0000256" key="7">
    <source>
        <dbReference type="ARBA" id="ARBA00023204"/>
    </source>
</evidence>
<evidence type="ECO:0000256" key="6">
    <source>
        <dbReference type="ARBA" id="ARBA00022763"/>
    </source>
</evidence>
<evidence type="ECO:0000256" key="5">
    <source>
        <dbReference type="ARBA" id="ARBA00022679"/>
    </source>
</evidence>
<evidence type="ECO:0000313" key="12">
    <source>
        <dbReference type="EMBL" id="BCK80581.1"/>
    </source>
</evidence>
<evidence type="ECO:0000256" key="1">
    <source>
        <dbReference type="ARBA" id="ARBA00001286"/>
    </source>
</evidence>
<dbReference type="Proteomes" id="UP000681035">
    <property type="component" value="Chromosome"/>
</dbReference>
<feature type="active site" description="Nucleophile; methyl group acceptor" evidence="9">
    <location>
        <position position="132"/>
    </location>
</feature>
<evidence type="ECO:0000256" key="8">
    <source>
        <dbReference type="ARBA" id="ARBA00049348"/>
    </source>
</evidence>
<dbReference type="KEGG" id="vcop:MM50RIKEN_03440"/>
<keyword evidence="3 9" id="KW-0963">Cytoplasm</keyword>
<dbReference type="EMBL" id="AP023418">
    <property type="protein sequence ID" value="BCK80581.1"/>
    <property type="molecule type" value="Genomic_DNA"/>
</dbReference>
<dbReference type="Gene3D" id="1.10.10.10">
    <property type="entry name" value="Winged helix-like DNA-binding domain superfamily/Winged helix DNA-binding domain"/>
    <property type="match status" value="1"/>
</dbReference>
<evidence type="ECO:0000259" key="10">
    <source>
        <dbReference type="Pfam" id="PF01035"/>
    </source>
</evidence>
<organism evidence="12 13">
    <name type="scientific">Vescimonas coprocola</name>
    <dbReference type="NCBI Taxonomy" id="2714355"/>
    <lineage>
        <taxon>Bacteria</taxon>
        <taxon>Bacillati</taxon>
        <taxon>Bacillota</taxon>
        <taxon>Clostridia</taxon>
        <taxon>Eubacteriales</taxon>
        <taxon>Oscillospiraceae</taxon>
        <taxon>Vescimonas</taxon>
    </lineage>
</organism>
<dbReference type="PROSITE" id="PS00374">
    <property type="entry name" value="MGMT"/>
    <property type="match status" value="1"/>
</dbReference>
<dbReference type="PANTHER" id="PTHR10815">
    <property type="entry name" value="METHYLATED-DNA--PROTEIN-CYSTEINE METHYLTRANSFERASE"/>
    <property type="match status" value="1"/>
</dbReference>
<evidence type="ECO:0000256" key="9">
    <source>
        <dbReference type="HAMAP-Rule" id="MF_00772"/>
    </source>
</evidence>
<dbReference type="GO" id="GO:0032259">
    <property type="term" value="P:methylation"/>
    <property type="evidence" value="ECO:0007669"/>
    <property type="project" value="UniProtKB-KW"/>
</dbReference>
<evidence type="ECO:0000256" key="4">
    <source>
        <dbReference type="ARBA" id="ARBA00022603"/>
    </source>
</evidence>
<evidence type="ECO:0000313" key="13">
    <source>
        <dbReference type="Proteomes" id="UP000681035"/>
    </source>
</evidence>
<evidence type="ECO:0000259" key="11">
    <source>
        <dbReference type="Pfam" id="PF02870"/>
    </source>
</evidence>
<sequence>MTAWQSYASPVGELLLAADEEGLTGLWLAGEKYFPGVPEDAPQETPVLEETKRWLDIYFAGREPDFLPPLHLAGSPFRQEVWALLRQIPYGETTTYRALAEAVARKRGLRRMSAQAVGGAVGHNPISIIVPCHRVVGSDGSLTGYAGGLERKVQLLRLEGVDMSRLYVPKKGTAL</sequence>
<dbReference type="SUPFAM" id="SSF46767">
    <property type="entry name" value="Methylated DNA-protein cysteine methyltransferase, C-terminal domain"/>
    <property type="match status" value="1"/>
</dbReference>
<keyword evidence="5 9" id="KW-0808">Transferase</keyword>
<feature type="domain" description="Methylguanine DNA methyltransferase ribonuclease-like" evidence="11">
    <location>
        <begin position="4"/>
        <end position="70"/>
    </location>
</feature>
<protein>
    <recommendedName>
        <fullName evidence="9">Methylated-DNA--protein-cysteine methyltransferase</fullName>
        <ecNumber evidence="9">2.1.1.63</ecNumber>
    </recommendedName>
    <alternativeName>
        <fullName evidence="9">6-O-methylguanine-DNA methyltransferase</fullName>
        <shortName evidence="9">MGMT</shortName>
    </alternativeName>
    <alternativeName>
        <fullName evidence="9">O-6-methylguanine-DNA-alkyltransferase</fullName>
    </alternativeName>
</protein>
<dbReference type="FunFam" id="1.10.10.10:FF:000214">
    <property type="entry name" value="Methylated-DNA--protein-cysteine methyltransferase"/>
    <property type="match status" value="1"/>
</dbReference>
<feature type="domain" description="Methylated-DNA-[protein]-cysteine S-methyltransferase DNA binding" evidence="10">
    <location>
        <begin position="76"/>
        <end position="161"/>
    </location>
</feature>
<dbReference type="InterPro" id="IPR036388">
    <property type="entry name" value="WH-like_DNA-bd_sf"/>
</dbReference>
<dbReference type="CDD" id="cd06445">
    <property type="entry name" value="ATase"/>
    <property type="match status" value="1"/>
</dbReference>
<dbReference type="RefSeq" id="WP_213541504.1">
    <property type="nucleotide sequence ID" value="NZ_AP023418.1"/>
</dbReference>
<keyword evidence="4 9" id="KW-0489">Methyltransferase</keyword>
<dbReference type="Gene3D" id="3.30.160.70">
    <property type="entry name" value="Methylated DNA-protein cysteine methyltransferase domain"/>
    <property type="match status" value="1"/>
</dbReference>
<dbReference type="InterPro" id="IPR014048">
    <property type="entry name" value="MethylDNA_cys_MeTrfase_DNA-bd"/>
</dbReference>
<dbReference type="PANTHER" id="PTHR10815:SF5">
    <property type="entry name" value="METHYLATED-DNA--PROTEIN-CYSTEINE METHYLTRANSFERASE"/>
    <property type="match status" value="1"/>
</dbReference>
<dbReference type="Pfam" id="PF01035">
    <property type="entry name" value="DNA_binding_1"/>
    <property type="match status" value="1"/>
</dbReference>
<dbReference type="GO" id="GO:0003908">
    <property type="term" value="F:methylated-DNA-[protein]-cysteine S-methyltransferase activity"/>
    <property type="evidence" value="ECO:0007669"/>
    <property type="project" value="UniProtKB-UniRule"/>
</dbReference>
<dbReference type="InterPro" id="IPR036631">
    <property type="entry name" value="MGMT_N_sf"/>
</dbReference>
<comment type="miscellaneous">
    <text evidence="9">This enzyme catalyzes only one turnover and therefore is not strictly catalytic. According to one definition, an enzyme is a biocatalyst that acts repeatedly and over many reaction cycles.</text>
</comment>
<dbReference type="InterPro" id="IPR001497">
    <property type="entry name" value="MethylDNA_cys_MeTrfase_AS"/>
</dbReference>
<keyword evidence="7 9" id="KW-0234">DNA repair</keyword>
<dbReference type="EC" id="2.1.1.63" evidence="9"/>
<name>A0A810Q566_9FIRM</name>
<dbReference type="GO" id="GO:0005737">
    <property type="term" value="C:cytoplasm"/>
    <property type="evidence" value="ECO:0007669"/>
    <property type="project" value="UniProtKB-SubCell"/>
</dbReference>
<accession>A0A810Q566</accession>
<comment type="similarity">
    <text evidence="2 9">Belongs to the MGMT family.</text>
</comment>
<keyword evidence="6 9" id="KW-0227">DNA damage</keyword>
<comment type="catalytic activity">
    <reaction evidence="8 9">
        <text>a 6-O-methyl-2'-deoxyguanosine in DNA + L-cysteinyl-[protein] = S-methyl-L-cysteinyl-[protein] + a 2'-deoxyguanosine in DNA</text>
        <dbReference type="Rhea" id="RHEA:24000"/>
        <dbReference type="Rhea" id="RHEA-COMP:10131"/>
        <dbReference type="Rhea" id="RHEA-COMP:10132"/>
        <dbReference type="Rhea" id="RHEA-COMP:11367"/>
        <dbReference type="Rhea" id="RHEA-COMP:11368"/>
        <dbReference type="ChEBI" id="CHEBI:29950"/>
        <dbReference type="ChEBI" id="CHEBI:82612"/>
        <dbReference type="ChEBI" id="CHEBI:85445"/>
        <dbReference type="ChEBI" id="CHEBI:85448"/>
        <dbReference type="EC" id="2.1.1.63"/>
    </reaction>
</comment>
<gene>
    <name evidence="12" type="primary">ogt1</name>
    <name evidence="12" type="ORF">MM50RIKEN_03440</name>
</gene>
<dbReference type="InterPro" id="IPR023546">
    <property type="entry name" value="MGMT"/>
</dbReference>
<keyword evidence="13" id="KW-1185">Reference proteome</keyword>
<comment type="function">
    <text evidence="9">Involved in the cellular defense against the biological effects of O6-methylguanine (O6-MeG) and O4-methylthymine (O4-MeT) in DNA. Repairs the methylated nucleobase in DNA by stoichiometrically transferring the methyl group to a cysteine residue in the enzyme. This is a suicide reaction: the enzyme is irreversibly inactivated.</text>
</comment>
<dbReference type="NCBIfam" id="TIGR00589">
    <property type="entry name" value="ogt"/>
    <property type="match status" value="1"/>
</dbReference>
<dbReference type="AlphaFoldDB" id="A0A810Q566"/>
<proteinExistence type="inferred from homology"/>
<reference evidence="12" key="1">
    <citation type="submission" date="2020-09" db="EMBL/GenBank/DDBJ databases">
        <title>New species isolated from human feces.</title>
        <authorList>
            <person name="Kitahara M."/>
            <person name="Shigeno Y."/>
            <person name="Shime M."/>
            <person name="Matsumoto Y."/>
            <person name="Nakamura S."/>
            <person name="Motooka D."/>
            <person name="Fukuoka S."/>
            <person name="Nishikawa H."/>
            <person name="Benno Y."/>
        </authorList>
    </citation>
    <scope>NUCLEOTIDE SEQUENCE</scope>
    <source>
        <strain evidence="12">MM50</strain>
    </source>
</reference>
<evidence type="ECO:0000256" key="2">
    <source>
        <dbReference type="ARBA" id="ARBA00008711"/>
    </source>
</evidence>
<comment type="subcellular location">
    <subcellularLocation>
        <location evidence="9">Cytoplasm</location>
    </subcellularLocation>
</comment>
<dbReference type="Pfam" id="PF02870">
    <property type="entry name" value="Methyltransf_1N"/>
    <property type="match status" value="1"/>
</dbReference>
<dbReference type="GO" id="GO:0006307">
    <property type="term" value="P:DNA alkylation repair"/>
    <property type="evidence" value="ECO:0007669"/>
    <property type="project" value="UniProtKB-UniRule"/>
</dbReference>
<evidence type="ECO:0000256" key="3">
    <source>
        <dbReference type="ARBA" id="ARBA00022490"/>
    </source>
</evidence>